<dbReference type="OrthoDB" id="41532at2759"/>
<comment type="caution">
    <text evidence="1">The sequence shown here is derived from an EMBL/GenBank/DDBJ whole genome shotgun (WGS) entry which is preliminary data.</text>
</comment>
<evidence type="ECO:0000313" key="1">
    <source>
        <dbReference type="EMBL" id="EKV10252.1"/>
    </source>
</evidence>
<sequence>MASNYTYSFFWVSKIDGITIPARKYRDLRLKALKTSSD</sequence>
<dbReference type="Proteomes" id="UP000009886">
    <property type="component" value="Unassembled WGS sequence"/>
</dbReference>
<gene>
    <name evidence="1" type="ORF">PDIP_60980</name>
</gene>
<reference evidence="2" key="1">
    <citation type="journal article" date="2012" name="BMC Genomics">
        <title>Genome sequence of the necrotrophic fungus Penicillium digitatum, the main postharvest pathogen of citrus.</title>
        <authorList>
            <person name="Marcet-Houben M."/>
            <person name="Ballester A.-R."/>
            <person name="de la Fuente B."/>
            <person name="Harries E."/>
            <person name="Marcos J.F."/>
            <person name="Gonzalez-Candelas L."/>
            <person name="Gabaldon T."/>
        </authorList>
    </citation>
    <scope>NUCLEOTIDE SEQUENCE [LARGE SCALE GENOMIC DNA]</scope>
    <source>
        <strain evidence="2">Pd1 / CECT 20795</strain>
    </source>
</reference>
<accession>K9FPG1</accession>
<dbReference type="EMBL" id="AKCU01000416">
    <property type="protein sequence ID" value="EKV10252.1"/>
    <property type="molecule type" value="Genomic_DNA"/>
</dbReference>
<organism evidence="1 2">
    <name type="scientific">Penicillium digitatum (strain Pd1 / CECT 20795)</name>
    <name type="common">Green mold</name>
    <dbReference type="NCBI Taxonomy" id="1170230"/>
    <lineage>
        <taxon>Eukaryota</taxon>
        <taxon>Fungi</taxon>
        <taxon>Dikarya</taxon>
        <taxon>Ascomycota</taxon>
        <taxon>Pezizomycotina</taxon>
        <taxon>Eurotiomycetes</taxon>
        <taxon>Eurotiomycetidae</taxon>
        <taxon>Eurotiales</taxon>
        <taxon>Aspergillaceae</taxon>
        <taxon>Penicillium</taxon>
    </lineage>
</organism>
<evidence type="ECO:0000313" key="2">
    <source>
        <dbReference type="Proteomes" id="UP000009886"/>
    </source>
</evidence>
<name>K9FPG1_PEND1</name>
<dbReference type="HOGENOM" id="CLU_3335763_0_0_1"/>
<dbReference type="AlphaFoldDB" id="K9FPG1"/>
<dbReference type="KEGG" id="pdp:PDIP_60980"/>
<proteinExistence type="predicted"/>
<dbReference type="VEuPathDB" id="FungiDB:PDIP_60980"/>
<protein>
    <submittedName>
        <fullName evidence="1">Uncharacterized protein</fullName>
    </submittedName>
</protein>